<dbReference type="GeneID" id="24803192"/>
<evidence type="ECO:0000313" key="3">
    <source>
        <dbReference type="Proteomes" id="UP000034723"/>
    </source>
</evidence>
<dbReference type="CDD" id="cd02440">
    <property type="entry name" value="AdoMet_MTases"/>
    <property type="match status" value="1"/>
</dbReference>
<dbReference type="Gene3D" id="3.40.50.150">
    <property type="entry name" value="Vaccinia Virus protein VP39"/>
    <property type="match status" value="1"/>
</dbReference>
<name>A0A0F7IGP3_9EURY</name>
<dbReference type="Pfam" id="PF08241">
    <property type="entry name" value="Methyltransf_11"/>
    <property type="match status" value="1"/>
</dbReference>
<feature type="domain" description="Methyltransferase type 11" evidence="1">
    <location>
        <begin position="55"/>
        <end position="150"/>
    </location>
</feature>
<dbReference type="Proteomes" id="UP000034723">
    <property type="component" value="Chromosome"/>
</dbReference>
<keyword evidence="2" id="KW-0808">Transferase</keyword>
<dbReference type="PANTHER" id="PTHR43591:SF24">
    <property type="entry name" value="2-METHOXY-6-POLYPRENYL-1,4-BENZOQUINOL METHYLASE, MITOCHONDRIAL"/>
    <property type="match status" value="1"/>
</dbReference>
<organism evidence="2 3">
    <name type="scientific">Geoglobus ahangari</name>
    <dbReference type="NCBI Taxonomy" id="113653"/>
    <lineage>
        <taxon>Archaea</taxon>
        <taxon>Methanobacteriati</taxon>
        <taxon>Methanobacteriota</taxon>
        <taxon>Archaeoglobi</taxon>
        <taxon>Archaeoglobales</taxon>
        <taxon>Archaeoglobaceae</taxon>
        <taxon>Geoglobus</taxon>
    </lineage>
</organism>
<dbReference type="PANTHER" id="PTHR43591">
    <property type="entry name" value="METHYLTRANSFERASE"/>
    <property type="match status" value="1"/>
</dbReference>
<evidence type="ECO:0000313" key="2">
    <source>
        <dbReference type="EMBL" id="AKG92048.1"/>
    </source>
</evidence>
<reference evidence="2 3" key="1">
    <citation type="submission" date="2015-04" db="EMBL/GenBank/DDBJ databases">
        <title>The complete genome sequence of the hyperthermophilic, obligate iron-reducing archaeon Geoglobus ahangari strain 234T.</title>
        <authorList>
            <person name="Manzella M.P."/>
            <person name="Holmes D.E."/>
            <person name="Rocheleau J.M."/>
            <person name="Chung A."/>
            <person name="Reguera G."/>
            <person name="Kashefi K."/>
        </authorList>
    </citation>
    <scope>NUCLEOTIDE SEQUENCE [LARGE SCALE GENOMIC DNA]</scope>
    <source>
        <strain evidence="2 3">234</strain>
    </source>
</reference>
<dbReference type="EMBL" id="CP011267">
    <property type="protein sequence ID" value="AKG92048.1"/>
    <property type="molecule type" value="Genomic_DNA"/>
</dbReference>
<keyword evidence="2" id="KW-0830">Ubiquinone</keyword>
<dbReference type="KEGG" id="gah:GAH_00612"/>
<dbReference type="OrthoDB" id="51503at2157"/>
<accession>A0A0F7IGP3</accession>
<evidence type="ECO:0000259" key="1">
    <source>
        <dbReference type="Pfam" id="PF08241"/>
    </source>
</evidence>
<dbReference type="HOGENOM" id="CLU_037990_4_0_2"/>
<dbReference type="InterPro" id="IPR013216">
    <property type="entry name" value="Methyltransf_11"/>
</dbReference>
<gene>
    <name evidence="2" type="ORF">GAH_00612</name>
</gene>
<dbReference type="GO" id="GO:0008757">
    <property type="term" value="F:S-adenosylmethionine-dependent methyltransferase activity"/>
    <property type="evidence" value="ECO:0007669"/>
    <property type="project" value="InterPro"/>
</dbReference>
<dbReference type="GO" id="GO:0032259">
    <property type="term" value="P:methylation"/>
    <property type="evidence" value="ECO:0007669"/>
    <property type="project" value="UniProtKB-KW"/>
</dbReference>
<keyword evidence="3" id="KW-1185">Reference proteome</keyword>
<keyword evidence="2" id="KW-0489">Methyltransferase</keyword>
<dbReference type="STRING" id="113653.GAH_00612"/>
<dbReference type="RefSeq" id="WP_048094630.1">
    <property type="nucleotide sequence ID" value="NZ_CP011267.1"/>
</dbReference>
<dbReference type="AlphaFoldDB" id="A0A0F7IGP3"/>
<proteinExistence type="predicted"/>
<dbReference type="InterPro" id="IPR029063">
    <property type="entry name" value="SAM-dependent_MTases_sf"/>
</dbReference>
<dbReference type="InParanoid" id="A0A0F7IGP3"/>
<protein>
    <submittedName>
        <fullName evidence="2">Methylase involved in ubiquinone/menaquinone biosynthesis</fullName>
    </submittedName>
</protein>
<dbReference type="SUPFAM" id="SSF53335">
    <property type="entry name" value="S-adenosyl-L-methionine-dependent methyltransferases"/>
    <property type="match status" value="1"/>
</dbReference>
<sequence length="252" mass="29105">MDAYRDATLKEYLRAYWNSLSSSYEKMRCARSDEERRAWASLMTNILGEDRKRVLDVGTGTGFLARVLAEIGHEVTGVDISERMIEVAREISAKEGLDIEFEVGDAERLSFEDERFDAVVCRYVLWTLPNPWRAVREWVRVTRPGGRVVVVDGVWCDSSLSSRLRSALGRLGMLVHERCNPFRGYEERVSMSIPFINGVEPEIVVEIMRECGLRDVRFQWLDGVRRLWLANLPPLFKIAWNRPIYVVYGVKP</sequence>